<protein>
    <submittedName>
        <fullName evidence="1">Uncharacterized protein</fullName>
    </submittedName>
</protein>
<geneLocation type="plasmid" evidence="1 2">
    <name>p1</name>
</geneLocation>
<dbReference type="EMBL" id="AP013061">
    <property type="protein sequence ID" value="BAN26957.1"/>
    <property type="molecule type" value="Genomic_DNA"/>
</dbReference>
<organism evidence="1 2">
    <name type="scientific">Caballeronia insecticola</name>
    <dbReference type="NCBI Taxonomy" id="758793"/>
    <lineage>
        <taxon>Bacteria</taxon>
        <taxon>Pseudomonadati</taxon>
        <taxon>Pseudomonadota</taxon>
        <taxon>Betaproteobacteria</taxon>
        <taxon>Burkholderiales</taxon>
        <taxon>Burkholderiaceae</taxon>
        <taxon>Caballeronia</taxon>
    </lineage>
</organism>
<dbReference type="PATRIC" id="fig|758793.3.peg.5177"/>
<name>R4X437_9BURK</name>
<dbReference type="KEGG" id="buo:BRPE64_DCDS00210"/>
<keyword evidence="2" id="KW-1185">Reference proteome</keyword>
<reference evidence="1 2" key="2">
    <citation type="journal article" date="2018" name="Int. J. Syst. Evol. Microbiol.">
        <title>Burkholderia insecticola sp. nov., a gut symbiotic bacterium of the bean bug Riptortus pedestris.</title>
        <authorList>
            <person name="Takeshita K."/>
            <person name="Tamaki H."/>
            <person name="Ohbayashi T."/>
            <person name="Meng X.-Y."/>
            <person name="Sone T."/>
            <person name="Mitani Y."/>
            <person name="Peeters C."/>
            <person name="Kikuchi Y."/>
            <person name="Vandamme P."/>
        </authorList>
    </citation>
    <scope>NUCLEOTIDE SEQUENCE [LARGE SCALE GENOMIC DNA]</scope>
    <source>
        <strain evidence="1">RPE64</strain>
        <plasmid evidence="1 2">p1</plasmid>
    </source>
</reference>
<dbReference type="HOGENOM" id="CLU_3325521_0_0_4"/>
<dbReference type="Proteomes" id="UP000013966">
    <property type="component" value="Plasmid p1"/>
</dbReference>
<keyword evidence="1" id="KW-0614">Plasmid</keyword>
<accession>R4X437</accession>
<sequence length="38" mass="4392">MAHLSTLFQFRWNINYTTSPEFFGALLGKKVSQTESQI</sequence>
<evidence type="ECO:0000313" key="2">
    <source>
        <dbReference type="Proteomes" id="UP000013966"/>
    </source>
</evidence>
<proteinExistence type="predicted"/>
<gene>
    <name evidence="1" type="ORF">BRPE64_DCDS00210</name>
</gene>
<dbReference type="AlphaFoldDB" id="R4X437"/>
<reference evidence="1 2" key="1">
    <citation type="journal article" date="2013" name="Genome Announc.">
        <title>Complete Genome Sequence of Burkholderia sp. Strain RPE64, Bacterial Symbiont of the Bean Bug Riptortus pedestris.</title>
        <authorList>
            <person name="Shibata T.F."/>
            <person name="Maeda T."/>
            <person name="Nikoh N."/>
            <person name="Yamaguchi K."/>
            <person name="Oshima K."/>
            <person name="Hattori M."/>
            <person name="Nishiyama T."/>
            <person name="Hasebe M."/>
            <person name="Fukatsu T."/>
            <person name="Kikuchi Y."/>
            <person name="Shigenobu S."/>
        </authorList>
    </citation>
    <scope>NUCLEOTIDE SEQUENCE [LARGE SCALE GENOMIC DNA]</scope>
    <source>
        <plasmid evidence="1 2">p1</plasmid>
    </source>
</reference>
<evidence type="ECO:0000313" key="1">
    <source>
        <dbReference type="EMBL" id="BAN26957.1"/>
    </source>
</evidence>